<feature type="compositionally biased region" description="Acidic residues" evidence="1">
    <location>
        <begin position="193"/>
        <end position="203"/>
    </location>
</feature>
<feature type="region of interest" description="Disordered" evidence="1">
    <location>
        <begin position="1"/>
        <end position="247"/>
    </location>
</feature>
<dbReference type="PANTHER" id="PTHR34693:SF1">
    <property type="entry name" value="PROTEIN PAR32"/>
    <property type="match status" value="1"/>
</dbReference>
<dbReference type="Pfam" id="PF12223">
    <property type="entry name" value="DUF3602"/>
    <property type="match status" value="1"/>
</dbReference>
<name>A0AAV5GSF2_9BASI</name>
<feature type="compositionally biased region" description="Basic and acidic residues" evidence="1">
    <location>
        <begin position="1"/>
        <end position="18"/>
    </location>
</feature>
<keyword evidence="3" id="KW-1185">Reference proteome</keyword>
<sequence>MATLERPRPEGQAHERAFEPAAVPTPFPERDIADQAEPARGRTAVPGLAHRQVGAAEEEHSASRSPGGTRRSLSRVVDRVKRAMSASRDRQADFQDRGRRLSADTAATGHDDQQRGRSPLAAFQPRSVSRGPSFSTVAENNDSQATMYPVTKSQTRSSSRGRSLNPTPPAGGKVFSTGRGGAGNLIGVAPSEDMTEFDGEEDPNVVRAVREDRSRSREREGRIDVASSGRGGRGNIRSASRGRDLELGRVPTVLEEQERTAAEDEELRLQELMRKREREAPEQHYVSTGRGGAGNIFSSFRKNGGAEA</sequence>
<dbReference type="InterPro" id="IPR053203">
    <property type="entry name" value="Cisplatin_resist-associated"/>
</dbReference>
<protein>
    <submittedName>
        <fullName evidence="2">Uncharacterized protein</fullName>
    </submittedName>
</protein>
<gene>
    <name evidence="2" type="ORF">Rhopal_006210-T1</name>
</gene>
<feature type="compositionally biased region" description="Polar residues" evidence="1">
    <location>
        <begin position="126"/>
        <end position="165"/>
    </location>
</feature>
<reference evidence="2 3" key="1">
    <citation type="submission" date="2021-12" db="EMBL/GenBank/DDBJ databases">
        <title>High titer production of polyol ester of fatty acids by Rhodotorula paludigena BS15 towards product separation-free biomass refinery.</title>
        <authorList>
            <person name="Mano J."/>
            <person name="Ono H."/>
            <person name="Tanaka T."/>
            <person name="Naito K."/>
            <person name="Sushida H."/>
            <person name="Ike M."/>
            <person name="Tokuyasu K."/>
            <person name="Kitaoka M."/>
        </authorList>
    </citation>
    <scope>NUCLEOTIDE SEQUENCE [LARGE SCALE GENOMIC DNA]</scope>
    <source>
        <strain evidence="2 3">BS15</strain>
    </source>
</reference>
<evidence type="ECO:0000313" key="2">
    <source>
        <dbReference type="EMBL" id="GJN93163.1"/>
    </source>
</evidence>
<feature type="compositionally biased region" description="Basic and acidic residues" evidence="1">
    <location>
        <begin position="208"/>
        <end position="223"/>
    </location>
</feature>
<feature type="compositionally biased region" description="Basic and acidic residues" evidence="1">
    <location>
        <begin position="76"/>
        <end position="102"/>
    </location>
</feature>
<accession>A0AAV5GSF2</accession>
<feature type="compositionally biased region" description="Basic and acidic residues" evidence="1">
    <location>
        <begin position="28"/>
        <end position="40"/>
    </location>
</feature>
<evidence type="ECO:0000256" key="1">
    <source>
        <dbReference type="SAM" id="MobiDB-lite"/>
    </source>
</evidence>
<dbReference type="EMBL" id="BQKY01000013">
    <property type="protein sequence ID" value="GJN93163.1"/>
    <property type="molecule type" value="Genomic_DNA"/>
</dbReference>
<evidence type="ECO:0000313" key="3">
    <source>
        <dbReference type="Proteomes" id="UP001342314"/>
    </source>
</evidence>
<dbReference type="InterPro" id="IPR022024">
    <property type="entry name" value="DUF3602"/>
</dbReference>
<comment type="caution">
    <text evidence="2">The sequence shown here is derived from an EMBL/GenBank/DDBJ whole genome shotgun (WGS) entry which is preliminary data.</text>
</comment>
<organism evidence="2 3">
    <name type="scientific">Rhodotorula paludigena</name>
    <dbReference type="NCBI Taxonomy" id="86838"/>
    <lineage>
        <taxon>Eukaryota</taxon>
        <taxon>Fungi</taxon>
        <taxon>Dikarya</taxon>
        <taxon>Basidiomycota</taxon>
        <taxon>Pucciniomycotina</taxon>
        <taxon>Microbotryomycetes</taxon>
        <taxon>Sporidiobolales</taxon>
        <taxon>Sporidiobolaceae</taxon>
        <taxon>Rhodotorula</taxon>
    </lineage>
</organism>
<dbReference type="Proteomes" id="UP001342314">
    <property type="component" value="Unassembled WGS sequence"/>
</dbReference>
<feature type="region of interest" description="Disordered" evidence="1">
    <location>
        <begin position="274"/>
        <end position="308"/>
    </location>
</feature>
<proteinExistence type="predicted"/>
<dbReference type="AlphaFoldDB" id="A0AAV5GSF2"/>
<dbReference type="PANTHER" id="PTHR34693">
    <property type="entry name" value="PROTEIN PAR32"/>
    <property type="match status" value="1"/>
</dbReference>